<evidence type="ECO:0000256" key="3">
    <source>
        <dbReference type="ARBA" id="ARBA00012755"/>
    </source>
</evidence>
<keyword evidence="8" id="KW-1133">Transmembrane helix</keyword>
<feature type="domain" description="Alpha galactosidase C-terminal" evidence="9">
    <location>
        <begin position="2190"/>
        <end position="2263"/>
    </location>
</feature>
<dbReference type="CDD" id="cd14792">
    <property type="entry name" value="GH27"/>
    <property type="match status" value="1"/>
</dbReference>
<dbReference type="Pfam" id="PF17801">
    <property type="entry name" value="Melibiase_C"/>
    <property type="match status" value="1"/>
</dbReference>
<evidence type="ECO:0000259" key="9">
    <source>
        <dbReference type="Pfam" id="PF17801"/>
    </source>
</evidence>
<dbReference type="GeneID" id="25569686"/>
<dbReference type="CDD" id="cd02440">
    <property type="entry name" value="AdoMet_MTases"/>
    <property type="match status" value="1"/>
</dbReference>
<dbReference type="PANTHER" id="PTHR11452:SF75">
    <property type="entry name" value="ALPHA-GALACTOSIDASE MEL1"/>
    <property type="match status" value="1"/>
</dbReference>
<organism evidence="10 11">
    <name type="scientific">Thecamonas trahens ATCC 50062</name>
    <dbReference type="NCBI Taxonomy" id="461836"/>
    <lineage>
        <taxon>Eukaryota</taxon>
        <taxon>Apusozoa</taxon>
        <taxon>Apusomonadida</taxon>
        <taxon>Apusomonadidae</taxon>
        <taxon>Thecamonas</taxon>
    </lineage>
</organism>
<dbReference type="InterPro" id="IPR029063">
    <property type="entry name" value="SAM-dependent_MTases_sf"/>
</dbReference>
<dbReference type="Pfam" id="PF13517">
    <property type="entry name" value="FG-GAP_3"/>
    <property type="match status" value="4"/>
</dbReference>
<dbReference type="SUPFAM" id="SSF51126">
    <property type="entry name" value="Pectin lyase-like"/>
    <property type="match status" value="1"/>
</dbReference>
<keyword evidence="7" id="KW-1015">Disulfide bond</keyword>
<evidence type="ECO:0000313" key="10">
    <source>
        <dbReference type="EMBL" id="KNC47100.1"/>
    </source>
</evidence>
<keyword evidence="6 7" id="KW-0326">Glycosidase</keyword>
<evidence type="ECO:0000256" key="2">
    <source>
        <dbReference type="ARBA" id="ARBA00009743"/>
    </source>
</evidence>
<dbReference type="EMBL" id="GL349445">
    <property type="protein sequence ID" value="KNC47100.1"/>
    <property type="molecule type" value="Genomic_DNA"/>
</dbReference>
<dbReference type="SUPFAM" id="SSF51445">
    <property type="entry name" value="(Trans)glycosidases"/>
    <property type="match status" value="1"/>
</dbReference>
<dbReference type="eggNOG" id="KOG2366">
    <property type="taxonomic scope" value="Eukaryota"/>
</dbReference>
<dbReference type="InterPro" id="IPR013785">
    <property type="entry name" value="Aldolase_TIM"/>
</dbReference>
<sequence length="2270" mass="237357">MINSGNGTFSASPVVTSLGSGNSYIDFVVGDVDGDRLSDLVYEIYSVSSKYIAIRRGAGDGTFSSADDKRIPVGYLHSFVLVDLDKDGTLDIVSGFGQNVGVLGVLFNTDGRGTFAAGALVLADGITKPSRPAVGDVNGDGHNDVMLASRDDGSVRLVYGRGNREFDPAVVLFSTFINPRDVVLADVNGDGHLDALLTADNALRWLPNNGHGRFLGVTTLRSPGVGSIAVVQRDLDGDGFDDIVFAADGQLQYLTSNATFSFETTLRSIDDALDTPFGLAVADVNGDGLQDVFVFGGDNGALASLINTGSLGTFPQKAIIDSNGVDSFSHFVSVGDVTGDGLVDVQVVLSKSTYPYAQAVFADVDADADVDVVATCPPENKVYLSLAAGGGHFPDAASPTVVATLAAVDLKVLDVDGDGNVDILCSMSSPGALTPLVWLKGLGPGASSVFASTATTVGVTGLTSAYGLHLGDFDADGIDDVLVGLSSDKQWVWVKKVSSSPYYATTTPVAVLSVSKLSRSVVVGDVNGDGAADVVVAPSFEVTEVFYDAEATAHYVALADISDDGYLDLVLTRYGGGIESVIEGVGGRLSIDCGTPGGVLFDLAKDTYLTLANVDIMHATIGSAATATCALHVSGGVLTLDNSRVAYCSSVAATSLTHSQSDYGGAVLVGEGGVLRVVNSTFEGNTAEIAGGAVALAGNNAHLEVSSSTFVRNVVLGNSGGLEAGGGAVALVRGAPVAKLGSGSSFVANSANDASGGALAVLSTADTGARIELAEVLSGVALGAGLVSGVDEFGAVVVDGSLVLSVGVDPASAALASVSGVEFGVPYLVTRRGFGLESVVLSRKLPVATNGSVAILLAVQVLGGSELRPSAVKAVNVSTCAIGFGRTPGSQGTSLLECAACGDGTASYEASTVECEAVDGCRTAVTGIGTTKLVCSACPRGGFCAQGVGKPVAAPGFFATGDGNFVQCLRENACAGYGQGCQRGHEGYLCNQCSDGCLAVVMSLPRVDGGKADRVLVTRSVGAPASLGMVVVAFQVVGIIADGSFAWSSSSKDVLNVFNVLNVDVSIFANECVVSSFHTKYMVSVMMPVGLVLAVAGALLVGRFVAGRIGMAAGQRLAAVNRKMVVEAVMFQVVPLLYIPLARASLLVFDCSQIPNGKWVLDADPGPGVFGRYGPLYKRFRAVYYWAGVADLGKRLGLVVVSVFFSRHATVQLALLASIFFTSALVVFKYGPYYRQVYNTLEFRLQLVLFIFLGLGMISYADRNNEPSAGVTGAVMACVVILVIVSLIGVYADLREIGKSRKEPQRLVSARMSQLRKVVKHEVMDLDAETAAVRVVENGSAVLEVRAEGCRVGEGVAWRWDEVAALRVEVATAGSRRATTMTVQLACEPLKVAIKGQRARGWIVAVRMDNLHASQVLATLERMEATVALLEDSPVLPGSIRPGGALSLMGYDGVWLRKAVNAWNRVFSTLLMVSFCVQMARWIPIVVPMWLEPWLGGIASAAKAHAVTFYAEHPWMALGCSAACLLFAFPILPPLAVIAVMWWVAQQTLAVVFVVSVLQQGTVIIRDVARVRSTIRSLTRLGKATKSAVRRVLAAVLAAAQAFRAWVYDAVVVAMTTRWYAAAIEALPAGAKVLDVGIGTGAALLANTDAARAKGLIFTGVDYDGDYVRCANAAVAAAGADDVLPTVLEASIYEYTGGPFDAAYFSGSLMIMPDKAAALAHVATLLKPGGVILVTQTIEARRNVLLEWAKPMLKFVTTIDFGSVTYLHELEAAVREAGLRITSSSVVEGSDARAVHLFRIEWQMAQWGEQMADGPTIMEETADALIAKGLASKGYVYVGVDDGWAWNRTANGTITADPVTFPDGMAHLASYMHARGLKFGLYTDLGTQTCGGRPGSLHHETVDADTYAAWGVDLIKVDHCHAQNIPPKTLYPIMSKALNVSGRHILFAMCEWGDDNPAAWAPAIANTWRISQDIKDVFVSVVHNLDMSNKVWQHAGPYGFNQADILEVGNGGLTKHESEAHFALWALIKSPLLIGCSVVDMDEFTLGLLGNSALIAWNQDNLGVQGHLVASYLVAPAASQVNAAPHNGLRLEPCAFSAQPDAFSTAMTEAQSWFPAPLGSGAAARASHWSMADATLKLDDDRTMCVGKVGDGLAAVACNSSAALDLELVPEYGALRAQDGTCVSLGIDFELQVWAGPLTGKRIAVVLFNRGLLDHHIRAEWKDLGLAPGTRMNVVDVIANVAHGVADNSFEALVPTHGVIAIELTPAQVD</sequence>
<feature type="transmembrane region" description="Helical" evidence="8">
    <location>
        <begin position="1523"/>
        <end position="1544"/>
    </location>
</feature>
<dbReference type="Proteomes" id="UP000054408">
    <property type="component" value="Unassembled WGS sequence"/>
</dbReference>
<dbReference type="EC" id="3.2.1.22" evidence="3 7"/>
<dbReference type="Gene3D" id="2.130.10.130">
    <property type="entry name" value="Integrin alpha, N-terminal"/>
    <property type="match status" value="3"/>
</dbReference>
<dbReference type="PANTHER" id="PTHR11452">
    <property type="entry name" value="ALPHA-GALACTOSIDASE/ALPHA-N-ACETYLGALACTOSAMINIDASE"/>
    <property type="match status" value="1"/>
</dbReference>
<feature type="transmembrane region" description="Helical" evidence="8">
    <location>
        <begin position="1243"/>
        <end position="1261"/>
    </location>
</feature>
<dbReference type="InterPro" id="IPR013780">
    <property type="entry name" value="Glyco_hydro_b"/>
</dbReference>
<dbReference type="SUPFAM" id="SSF69318">
    <property type="entry name" value="Integrin alpha N-terminal domain"/>
    <property type="match status" value="2"/>
</dbReference>
<dbReference type="PRINTS" id="PR00740">
    <property type="entry name" value="GLHYDRLASE27"/>
</dbReference>
<gene>
    <name evidence="10" type="ORF">AMSG_11771</name>
</gene>
<dbReference type="InterPro" id="IPR011050">
    <property type="entry name" value="Pectin_lyase_fold/virulence"/>
</dbReference>
<dbReference type="GO" id="GO:0005975">
    <property type="term" value="P:carbohydrate metabolic process"/>
    <property type="evidence" value="ECO:0007669"/>
    <property type="project" value="InterPro"/>
</dbReference>
<dbReference type="STRING" id="461836.A0A0L0D4E4"/>
<evidence type="ECO:0000313" key="11">
    <source>
        <dbReference type="Proteomes" id="UP000054408"/>
    </source>
</evidence>
<keyword evidence="5 7" id="KW-0378">Hydrolase</keyword>
<comment type="catalytic activity">
    <reaction evidence="1 7">
        <text>Hydrolysis of terminal, non-reducing alpha-D-galactose residues in alpha-D-galactosides, including galactose oligosaccharides, galactomannans and galactolipids.</text>
        <dbReference type="EC" id="3.2.1.22"/>
    </reaction>
</comment>
<dbReference type="Pfam" id="PF13489">
    <property type="entry name" value="Methyltransf_23"/>
    <property type="match status" value="1"/>
</dbReference>
<evidence type="ECO:0000256" key="7">
    <source>
        <dbReference type="RuleBase" id="RU361168"/>
    </source>
</evidence>
<dbReference type="InterPro" id="IPR002241">
    <property type="entry name" value="Glyco_hydro_27"/>
</dbReference>
<evidence type="ECO:0000256" key="5">
    <source>
        <dbReference type="ARBA" id="ARBA00022801"/>
    </source>
</evidence>
<feature type="transmembrane region" description="Helical" evidence="8">
    <location>
        <begin position="1182"/>
        <end position="1205"/>
    </location>
</feature>
<dbReference type="Pfam" id="PF16499">
    <property type="entry name" value="Melibiase_2"/>
    <property type="match status" value="1"/>
</dbReference>
<feature type="transmembrane region" description="Helical" evidence="8">
    <location>
        <begin position="1211"/>
        <end position="1231"/>
    </location>
</feature>
<proteinExistence type="inferred from homology"/>
<dbReference type="InterPro" id="IPR028994">
    <property type="entry name" value="Integrin_alpha_N"/>
</dbReference>
<comment type="similarity">
    <text evidence="2 7">Belongs to the glycosyl hydrolase 27 family.</text>
</comment>
<accession>A0A0L0D4E4</accession>
<dbReference type="Gene3D" id="3.40.50.150">
    <property type="entry name" value="Vaccinia Virus protein VP39"/>
    <property type="match status" value="1"/>
</dbReference>
<protein>
    <recommendedName>
        <fullName evidence="3 7">Alpha-galactosidase</fullName>
        <ecNumber evidence="3 7">3.2.1.22</ecNumber>
    </recommendedName>
    <alternativeName>
        <fullName evidence="7">Melibiase</fullName>
    </alternativeName>
</protein>
<dbReference type="SUPFAM" id="SSF53335">
    <property type="entry name" value="S-adenosyl-L-methionine-dependent methyltransferases"/>
    <property type="match status" value="1"/>
</dbReference>
<evidence type="ECO:0000256" key="1">
    <source>
        <dbReference type="ARBA" id="ARBA00001255"/>
    </source>
</evidence>
<keyword evidence="8" id="KW-0472">Membrane</keyword>
<feature type="transmembrane region" description="Helical" evidence="8">
    <location>
        <begin position="1273"/>
        <end position="1292"/>
    </location>
</feature>
<dbReference type="Gene3D" id="3.20.20.70">
    <property type="entry name" value="Aldolase class I"/>
    <property type="match status" value="1"/>
</dbReference>
<keyword evidence="11" id="KW-1185">Reference proteome</keyword>
<dbReference type="SUPFAM" id="SSF51011">
    <property type="entry name" value="Glycosyl hydrolase domain"/>
    <property type="match status" value="1"/>
</dbReference>
<dbReference type="InterPro" id="IPR041233">
    <property type="entry name" value="Melibiase_C"/>
</dbReference>
<dbReference type="InterPro" id="IPR013517">
    <property type="entry name" value="FG-GAP"/>
</dbReference>
<evidence type="ECO:0000256" key="4">
    <source>
        <dbReference type="ARBA" id="ARBA00022729"/>
    </source>
</evidence>
<dbReference type="Gene3D" id="2.60.40.1180">
    <property type="entry name" value="Golgi alpha-mannosidase II"/>
    <property type="match status" value="1"/>
</dbReference>
<keyword evidence="4" id="KW-0732">Signal</keyword>
<dbReference type="GO" id="GO:0004557">
    <property type="term" value="F:alpha-galactosidase activity"/>
    <property type="evidence" value="ECO:0007669"/>
    <property type="project" value="UniProtKB-EC"/>
</dbReference>
<dbReference type="InterPro" id="IPR017853">
    <property type="entry name" value="GH"/>
</dbReference>
<evidence type="ECO:0000256" key="8">
    <source>
        <dbReference type="SAM" id="Phobius"/>
    </source>
</evidence>
<name>A0A0L0D4E4_THETB</name>
<evidence type="ECO:0000256" key="6">
    <source>
        <dbReference type="ARBA" id="ARBA00023295"/>
    </source>
</evidence>
<dbReference type="OrthoDB" id="5795902at2759"/>
<keyword evidence="8" id="KW-0812">Transmembrane</keyword>
<feature type="transmembrane region" description="Helical" evidence="8">
    <location>
        <begin position="1081"/>
        <end position="1106"/>
    </location>
</feature>
<dbReference type="RefSeq" id="XP_013760004.1">
    <property type="nucleotide sequence ID" value="XM_013904550.1"/>
</dbReference>
<reference evidence="10 11" key="1">
    <citation type="submission" date="2010-05" db="EMBL/GenBank/DDBJ databases">
        <title>The Genome Sequence of Thecamonas trahens ATCC 50062.</title>
        <authorList>
            <consortium name="The Broad Institute Genome Sequencing Platform"/>
            <person name="Russ C."/>
            <person name="Cuomo C."/>
            <person name="Shea T."/>
            <person name="Young S.K."/>
            <person name="Zeng Q."/>
            <person name="Koehrsen M."/>
            <person name="Haas B."/>
            <person name="Borodovsky M."/>
            <person name="Guigo R."/>
            <person name="Alvarado L."/>
            <person name="Berlin A."/>
            <person name="Bochicchio J."/>
            <person name="Borenstein D."/>
            <person name="Chapman S."/>
            <person name="Chen Z."/>
            <person name="Freedman E."/>
            <person name="Gellesch M."/>
            <person name="Goldberg J."/>
            <person name="Griggs A."/>
            <person name="Gujja S."/>
            <person name="Heilman E."/>
            <person name="Heiman D."/>
            <person name="Hepburn T."/>
            <person name="Howarth C."/>
            <person name="Jen D."/>
            <person name="Larson L."/>
            <person name="Mehta T."/>
            <person name="Park D."/>
            <person name="Pearson M."/>
            <person name="Roberts A."/>
            <person name="Saif S."/>
            <person name="Shenoy N."/>
            <person name="Sisk P."/>
            <person name="Stolte C."/>
            <person name="Sykes S."/>
            <person name="Thomson T."/>
            <person name="Walk T."/>
            <person name="White J."/>
            <person name="Yandava C."/>
            <person name="Burger G."/>
            <person name="Gray M.W."/>
            <person name="Holland P.W.H."/>
            <person name="King N."/>
            <person name="Lang F.B.F."/>
            <person name="Roger A.J."/>
            <person name="Ruiz-Trillo I."/>
            <person name="Lander E."/>
            <person name="Nusbaum C."/>
        </authorList>
    </citation>
    <scope>NUCLEOTIDE SEQUENCE [LARGE SCALE GENOMIC DNA]</scope>
    <source>
        <strain evidence="10 11">ATCC 50062</strain>
    </source>
</reference>